<dbReference type="PANTHER" id="PTHR45625">
    <property type="entry name" value="PEPTIDYL-PROLYL CIS-TRANS ISOMERASE-RELATED"/>
    <property type="match status" value="1"/>
</dbReference>
<keyword evidence="3 7" id="KW-0413">Isomerase</keyword>
<dbReference type="PROSITE" id="PS50077">
    <property type="entry name" value="HEAT_REPEAT"/>
    <property type="match status" value="1"/>
</dbReference>
<name>A0A5M8QLF1_9BACT</name>
<feature type="chain" id="PRO_5024438420" description="peptidylprolyl isomerase" evidence="4">
    <location>
        <begin position="23"/>
        <end position="648"/>
    </location>
</feature>
<evidence type="ECO:0000313" key="6">
    <source>
        <dbReference type="EMBL" id="KAA6435473.1"/>
    </source>
</evidence>
<proteinExistence type="predicted"/>
<dbReference type="PANTHER" id="PTHR45625:SF4">
    <property type="entry name" value="PEPTIDYLPROLYL ISOMERASE DOMAIN AND WD REPEAT-CONTAINING PROTEIN 1"/>
    <property type="match status" value="1"/>
</dbReference>
<dbReference type="RefSeq" id="WP_149097665.1">
    <property type="nucleotide sequence ID" value="NZ_BMMG01000002.1"/>
</dbReference>
<organism evidence="6 8">
    <name type="scientific">Rufibacter glacialis</name>
    <dbReference type="NCBI Taxonomy" id="1259555"/>
    <lineage>
        <taxon>Bacteria</taxon>
        <taxon>Pseudomonadati</taxon>
        <taxon>Bacteroidota</taxon>
        <taxon>Cytophagia</taxon>
        <taxon>Cytophagales</taxon>
        <taxon>Hymenobacteraceae</taxon>
        <taxon>Rufibacter</taxon>
    </lineage>
</organism>
<dbReference type="CDD" id="cd00317">
    <property type="entry name" value="cyclophilin"/>
    <property type="match status" value="1"/>
</dbReference>
<dbReference type="SUPFAM" id="SSF48371">
    <property type="entry name" value="ARM repeat"/>
    <property type="match status" value="2"/>
</dbReference>
<dbReference type="PROSITE" id="PS50072">
    <property type="entry name" value="CSA_PPIASE_2"/>
    <property type="match status" value="1"/>
</dbReference>
<reference evidence="6 8" key="1">
    <citation type="submission" date="2019-07" db="EMBL/GenBank/DDBJ databases">
        <authorList>
            <person name="Qu J.-H."/>
        </authorList>
    </citation>
    <scope>NUCLEOTIDE SEQUENCE [LARGE SCALE GENOMIC DNA]</scope>
    <source>
        <strain evidence="6 8">MDT1-10-3</strain>
    </source>
</reference>
<dbReference type="OrthoDB" id="9807797at2"/>
<dbReference type="SMART" id="SM00567">
    <property type="entry name" value="EZ_HEAT"/>
    <property type="match status" value="3"/>
</dbReference>
<feature type="domain" description="PPIase cyclophilin-type" evidence="5">
    <location>
        <begin position="519"/>
        <end position="636"/>
    </location>
</feature>
<reference evidence="6 8" key="2">
    <citation type="submission" date="2019-09" db="EMBL/GenBank/DDBJ databases">
        <title>A bacterium isolated from glacier soil.</title>
        <authorList>
            <person name="Liu Q."/>
        </authorList>
    </citation>
    <scope>NUCLEOTIDE SEQUENCE [LARGE SCALE GENOMIC DNA]</scope>
    <source>
        <strain evidence="6 8">MDT1-10-3</strain>
    </source>
</reference>
<dbReference type="Proteomes" id="UP000323866">
    <property type="component" value="Unassembled WGS sequence"/>
</dbReference>
<comment type="caution">
    <text evidence="6">The sequence shown here is derived from an EMBL/GenBank/DDBJ whole genome shotgun (WGS) entry which is preliminary data.</text>
</comment>
<dbReference type="SUPFAM" id="SSF50891">
    <property type="entry name" value="Cyclophilin-like"/>
    <property type="match status" value="1"/>
</dbReference>
<evidence type="ECO:0000256" key="1">
    <source>
        <dbReference type="ARBA" id="ARBA00013194"/>
    </source>
</evidence>
<sequence length="648" mass="70820">MKKQLRNTAFLLLLAAACRQPAQQSQSAGTVNKFSDATLRRIYTLQDERKTTDLLPFLQRPETMYRREAALAFGSVQDSTAIPALATLLQDPEPEVRKAAAYALGQMNSTLSEPALQAAYDREQNVPARAEILEAWGKSATQDGLEMISRYTAPADLQAAQAWALYRSGQRKLSYEAAVKKAAALLEAPAEDARLGASQFLARTPKLDASLAKAQLFQVVQQDPSANVRMGAAQALGKMTDTVGVAAVLGTVLQKDPDYRVRLNAVRPLYQLPYAGVQAAAWNALSDAHALVALSAAEYLVAKAPPAESARLLEATQKQQDWRVRATLLGAALSSAPADQKKVIGQQIQERFTKAKSPYEQAALLTALSKDPTQYPFLEQQTFQAKHPAISTAGMEALVAMRARKEFDVAAAPAFNQLFQRAIQSGDVALVGIAAGAIRNPELNLKNAYPDRSFLTQAKDKLTLPRDIETYLELQKTLDYLDGKTAAPTPATPFSHPINWAAVNQLQKNQKARLKTSKGEITFELLVEDAPGSVANFVELLEKGFYNGKNFHRVVPNFVAQGGCPRGDGWGSTDYAIRSEFADLNYLEGYVGMASAGKDTESCQWFITHSPTPHLDGRYTIFARVVKGMEVVHQLNIGDRIEKVELVR</sequence>
<dbReference type="Pfam" id="PF13646">
    <property type="entry name" value="HEAT_2"/>
    <property type="match status" value="2"/>
</dbReference>
<dbReference type="PRINTS" id="PR00153">
    <property type="entry name" value="CSAPPISMRASE"/>
</dbReference>
<keyword evidence="2" id="KW-0697">Rotamase</keyword>
<gene>
    <name evidence="7" type="ORF">ACD591_00955</name>
    <name evidence="6" type="ORF">FOE74_05865</name>
</gene>
<dbReference type="EMBL" id="JBGOGF010000001">
    <property type="protein sequence ID" value="MFA1769843.1"/>
    <property type="molecule type" value="Genomic_DNA"/>
</dbReference>
<dbReference type="InterPro" id="IPR004155">
    <property type="entry name" value="PBS_lyase_HEAT"/>
</dbReference>
<evidence type="ECO:0000313" key="9">
    <source>
        <dbReference type="Proteomes" id="UP001570846"/>
    </source>
</evidence>
<dbReference type="Proteomes" id="UP001570846">
    <property type="component" value="Unassembled WGS sequence"/>
</dbReference>
<dbReference type="InterPro" id="IPR002130">
    <property type="entry name" value="Cyclophilin-type_PPIase_dom"/>
</dbReference>
<evidence type="ECO:0000313" key="8">
    <source>
        <dbReference type="Proteomes" id="UP000323866"/>
    </source>
</evidence>
<reference evidence="7 9" key="3">
    <citation type="submission" date="2024-08" db="EMBL/GenBank/DDBJ databases">
        <authorList>
            <person name="Wei W."/>
        </authorList>
    </citation>
    <scope>NUCLEOTIDE SEQUENCE [LARGE SCALE GENOMIC DNA]</scope>
    <source>
        <strain evidence="7 9">XU2</strain>
    </source>
</reference>
<protein>
    <recommendedName>
        <fullName evidence="1">peptidylprolyl isomerase</fullName>
        <ecNumber evidence="1">5.2.1.8</ecNumber>
    </recommendedName>
</protein>
<evidence type="ECO:0000259" key="5">
    <source>
        <dbReference type="PROSITE" id="PS50072"/>
    </source>
</evidence>
<evidence type="ECO:0000313" key="7">
    <source>
        <dbReference type="EMBL" id="MFA1769843.1"/>
    </source>
</evidence>
<dbReference type="PROSITE" id="PS51257">
    <property type="entry name" value="PROKAR_LIPOPROTEIN"/>
    <property type="match status" value="1"/>
</dbReference>
<evidence type="ECO:0000256" key="4">
    <source>
        <dbReference type="SAM" id="SignalP"/>
    </source>
</evidence>
<keyword evidence="9" id="KW-1185">Reference proteome</keyword>
<dbReference type="EC" id="5.2.1.8" evidence="1"/>
<dbReference type="Pfam" id="PF00160">
    <property type="entry name" value="Pro_isomerase"/>
    <property type="match status" value="1"/>
</dbReference>
<dbReference type="AlphaFoldDB" id="A0A5M8QLF1"/>
<dbReference type="InterPro" id="IPR029000">
    <property type="entry name" value="Cyclophilin-like_dom_sf"/>
</dbReference>
<evidence type="ECO:0000256" key="3">
    <source>
        <dbReference type="ARBA" id="ARBA00023235"/>
    </source>
</evidence>
<dbReference type="Gene3D" id="1.25.10.10">
    <property type="entry name" value="Leucine-rich Repeat Variant"/>
    <property type="match status" value="2"/>
</dbReference>
<feature type="signal peptide" evidence="4">
    <location>
        <begin position="1"/>
        <end position="22"/>
    </location>
</feature>
<dbReference type="InterPro" id="IPR011989">
    <property type="entry name" value="ARM-like"/>
</dbReference>
<dbReference type="GO" id="GO:0003755">
    <property type="term" value="F:peptidyl-prolyl cis-trans isomerase activity"/>
    <property type="evidence" value="ECO:0007669"/>
    <property type="project" value="UniProtKB-KW"/>
</dbReference>
<evidence type="ECO:0000256" key="2">
    <source>
        <dbReference type="ARBA" id="ARBA00023110"/>
    </source>
</evidence>
<dbReference type="InterPro" id="IPR044666">
    <property type="entry name" value="Cyclophilin_A-like"/>
</dbReference>
<keyword evidence="4" id="KW-0732">Signal</keyword>
<dbReference type="InterPro" id="IPR016024">
    <property type="entry name" value="ARM-type_fold"/>
</dbReference>
<dbReference type="EMBL" id="VKKZ01000019">
    <property type="protein sequence ID" value="KAA6435473.1"/>
    <property type="molecule type" value="Genomic_DNA"/>
</dbReference>
<dbReference type="InterPro" id="IPR021133">
    <property type="entry name" value="HEAT_type_2"/>
</dbReference>
<dbReference type="Gene3D" id="2.40.100.10">
    <property type="entry name" value="Cyclophilin-like"/>
    <property type="match status" value="1"/>
</dbReference>
<accession>A0A5M8QLF1</accession>